<dbReference type="AlphaFoldDB" id="A0A096BUB8"/>
<dbReference type="InterPro" id="IPR046357">
    <property type="entry name" value="PPIase_dom_sf"/>
</dbReference>
<sequence length="212" mass="23420">MKKINFLLVVLAAVLAFSSCNKTETYADQLERETEAINSFIVKKGIKVISEEQFAKQGNTTDTTKNQYVLFPNTGVYMQIVEKGTGEVIKKGETATVLCRFSERNLITDTLQLSNQFLVFGPKVDKMSVTNTSGTYTASFDPTSSVMADIYQSTSVPAGWLVPMPYIALGRLVNASSKLSHVRLIVPSQQGQLNASKAVYPCYYDLTFQRGL</sequence>
<proteinExistence type="predicted"/>
<comment type="caution">
    <text evidence="2">The sequence shown here is derived from an EMBL/GenBank/DDBJ whole genome shotgun (WGS) entry which is preliminary data.</text>
</comment>
<protein>
    <recommendedName>
        <fullName evidence="4">DUF4827 domain-containing protein</fullName>
    </recommendedName>
</protein>
<feature type="signal peptide" evidence="1">
    <location>
        <begin position="1"/>
        <end position="22"/>
    </location>
</feature>
<evidence type="ECO:0000313" key="3">
    <source>
        <dbReference type="Proteomes" id="UP000029578"/>
    </source>
</evidence>
<keyword evidence="1" id="KW-0732">Signal</keyword>
<accession>A0A096BUB8</accession>
<evidence type="ECO:0008006" key="4">
    <source>
        <dbReference type="Google" id="ProtNLM"/>
    </source>
</evidence>
<organism evidence="2 3">
    <name type="scientific">Prevotella melaninogenica DNF00666</name>
    <dbReference type="NCBI Taxonomy" id="1401073"/>
    <lineage>
        <taxon>Bacteria</taxon>
        <taxon>Pseudomonadati</taxon>
        <taxon>Bacteroidota</taxon>
        <taxon>Bacteroidia</taxon>
        <taxon>Bacteroidales</taxon>
        <taxon>Prevotellaceae</taxon>
        <taxon>Prevotella</taxon>
    </lineage>
</organism>
<dbReference type="Proteomes" id="UP000029578">
    <property type="component" value="Unassembled WGS sequence"/>
</dbReference>
<dbReference type="GO" id="GO:0003755">
    <property type="term" value="F:peptidyl-prolyl cis-trans isomerase activity"/>
    <property type="evidence" value="ECO:0007669"/>
    <property type="project" value="InterPro"/>
</dbReference>
<dbReference type="Pfam" id="PF16109">
    <property type="entry name" value="DUF4827"/>
    <property type="match status" value="1"/>
</dbReference>
<gene>
    <name evidence="2" type="ORF">HMPREF0661_08350</name>
</gene>
<dbReference type="InterPro" id="IPR032252">
    <property type="entry name" value="DUF4827"/>
</dbReference>
<evidence type="ECO:0000256" key="1">
    <source>
        <dbReference type="SAM" id="SignalP"/>
    </source>
</evidence>
<name>A0A096BUB8_9BACT</name>
<dbReference type="RefSeq" id="WP_036865518.1">
    <property type="nucleotide sequence ID" value="NZ_JRNS01000412.1"/>
</dbReference>
<dbReference type="Gene3D" id="3.10.50.40">
    <property type="match status" value="1"/>
</dbReference>
<feature type="chain" id="PRO_5001925105" description="DUF4827 domain-containing protein" evidence="1">
    <location>
        <begin position="23"/>
        <end position="212"/>
    </location>
</feature>
<dbReference type="PROSITE" id="PS51257">
    <property type="entry name" value="PROKAR_LIPOPROTEIN"/>
    <property type="match status" value="1"/>
</dbReference>
<reference evidence="2 3" key="1">
    <citation type="submission" date="2014-07" db="EMBL/GenBank/DDBJ databases">
        <authorList>
            <person name="McCorrison J."/>
            <person name="Sanka R."/>
            <person name="Torralba M."/>
            <person name="Gillis M."/>
            <person name="Haft D.H."/>
            <person name="Methe B."/>
            <person name="Sutton G."/>
            <person name="Nelson K.E."/>
        </authorList>
    </citation>
    <scope>NUCLEOTIDE SEQUENCE [LARGE SCALE GENOMIC DNA]</scope>
    <source>
        <strain evidence="2 3">DNF00666</strain>
    </source>
</reference>
<dbReference type="EMBL" id="JRNS01000412">
    <property type="protein sequence ID" value="KGF46292.1"/>
    <property type="molecule type" value="Genomic_DNA"/>
</dbReference>
<evidence type="ECO:0000313" key="2">
    <source>
        <dbReference type="EMBL" id="KGF46292.1"/>
    </source>
</evidence>